<reference evidence="5 7" key="2">
    <citation type="submission" date="2018-06" db="EMBL/GenBank/DDBJ databases">
        <authorList>
            <consortium name="Pathogen Informatics"/>
            <person name="Doyle S."/>
        </authorList>
    </citation>
    <scope>NUCLEOTIDE SEQUENCE [LARGE SCALE GENOMIC DNA]</scope>
    <source>
        <strain evidence="5 7">NCTC12376</strain>
    </source>
</reference>
<dbReference type="RefSeq" id="WP_058475034.1">
    <property type="nucleotide sequence ID" value="NZ_CAAAIL010000023.1"/>
</dbReference>
<feature type="coiled-coil region" evidence="1">
    <location>
        <begin position="1"/>
        <end position="35"/>
    </location>
</feature>
<evidence type="ECO:0000313" key="5">
    <source>
        <dbReference type="EMBL" id="STY16987.1"/>
    </source>
</evidence>
<feature type="compositionally biased region" description="Basic and acidic residues" evidence="2">
    <location>
        <begin position="424"/>
        <end position="437"/>
    </location>
</feature>
<sequence>MAKDLNKQSRLSEKMQRLKNNILALLLERKSFMERVYEGSRFATIITTGISNVFNVIASFLSSFQSIPLIGSIFQGIAAIPQAISFIADPKITLAQKALSGLLLAVVGGIALTAFLLGSVATLIFGTVISSILTLMEGYFFTNRVIDKYQKSKRYNERNEFMTLIAERRYPEEDKYNDQLEVRAVELEHALSRNGLNKDKKRKIEDELGFINGVLNKKGIVIGENPESTASQLSELYKIHKEQLHELTEKLSLITEETKLEGHSEILDEIQKIQKAILTTEEDIAYFTKPINELYFENEMATDKLGLSLSTFVLSAAATIVSIIGLLVGLGVLLAPPIFVPIMAGVGASLAVVGLVKWIAEKITQQQERSYLAKKEEHQKVTILEESLYTHEQTLDKNHSVSVENSSHAKYMHELLEQKNTIGNEKEPEEISSHKPNEQLTFFGPKNVDSANQPEDTHQVDSAPTVNEHINP</sequence>
<feature type="transmembrane region" description="Helical" evidence="3">
    <location>
        <begin position="309"/>
        <end position="332"/>
    </location>
</feature>
<dbReference type="EMBL" id="UGOW01000001">
    <property type="protein sequence ID" value="STY16987.1"/>
    <property type="molecule type" value="Genomic_DNA"/>
</dbReference>
<evidence type="ECO:0000256" key="1">
    <source>
        <dbReference type="SAM" id="Coils"/>
    </source>
</evidence>
<keyword evidence="3" id="KW-1133">Transmembrane helix</keyword>
<feature type="transmembrane region" description="Helical" evidence="3">
    <location>
        <begin position="338"/>
        <end position="360"/>
    </location>
</feature>
<dbReference type="EMBL" id="LNYR01000042">
    <property type="protein sequence ID" value="KTD44499.1"/>
    <property type="molecule type" value="Genomic_DNA"/>
</dbReference>
<dbReference type="Proteomes" id="UP000254230">
    <property type="component" value="Unassembled WGS sequence"/>
</dbReference>
<gene>
    <name evidence="5" type="primary">sidA</name>
    <name evidence="4" type="ORF">Lqua_2903</name>
    <name evidence="5" type="ORF">NCTC12376_00781</name>
</gene>
<proteinExistence type="predicted"/>
<evidence type="ECO:0000256" key="3">
    <source>
        <dbReference type="SAM" id="Phobius"/>
    </source>
</evidence>
<evidence type="ECO:0000313" key="7">
    <source>
        <dbReference type="Proteomes" id="UP000254230"/>
    </source>
</evidence>
<keyword evidence="3" id="KW-0812">Transmembrane</keyword>
<dbReference type="OrthoDB" id="5653889at2"/>
<feature type="region of interest" description="Disordered" evidence="2">
    <location>
        <begin position="424"/>
        <end position="472"/>
    </location>
</feature>
<feature type="transmembrane region" description="Helical" evidence="3">
    <location>
        <begin position="123"/>
        <end position="142"/>
    </location>
</feature>
<keyword evidence="1" id="KW-0175">Coiled coil</keyword>
<feature type="coiled-coil region" evidence="1">
    <location>
        <begin position="230"/>
        <end position="257"/>
    </location>
</feature>
<dbReference type="Proteomes" id="UP000054639">
    <property type="component" value="Unassembled WGS sequence"/>
</dbReference>
<organism evidence="5 7">
    <name type="scientific">Legionella quateirensis</name>
    <dbReference type="NCBI Taxonomy" id="45072"/>
    <lineage>
        <taxon>Bacteria</taxon>
        <taxon>Pseudomonadati</taxon>
        <taxon>Pseudomonadota</taxon>
        <taxon>Gammaproteobacteria</taxon>
        <taxon>Legionellales</taxon>
        <taxon>Legionellaceae</taxon>
        <taxon>Legionella</taxon>
    </lineage>
</organism>
<accession>A0A378KU21</accession>
<dbReference type="AlphaFoldDB" id="A0A378KU21"/>
<evidence type="ECO:0000313" key="4">
    <source>
        <dbReference type="EMBL" id="KTD44499.1"/>
    </source>
</evidence>
<feature type="compositionally biased region" description="Polar residues" evidence="2">
    <location>
        <begin position="449"/>
        <end position="472"/>
    </location>
</feature>
<keyword evidence="3" id="KW-0472">Membrane</keyword>
<name>A0A378KU21_9GAMM</name>
<reference evidence="4 6" key="1">
    <citation type="submission" date="2015-11" db="EMBL/GenBank/DDBJ databases">
        <title>Genomic analysis of 38 Legionella species identifies large and diverse effector repertoires.</title>
        <authorList>
            <person name="Burstein D."/>
            <person name="Amaro F."/>
            <person name="Zusman T."/>
            <person name="Lifshitz Z."/>
            <person name="Cohen O."/>
            <person name="Gilbert J.A."/>
            <person name="Pupko T."/>
            <person name="Shuman H.A."/>
            <person name="Segal G."/>
        </authorList>
    </citation>
    <scope>NUCLEOTIDE SEQUENCE [LARGE SCALE GENOMIC DNA]</scope>
    <source>
        <strain evidence="4 6">ATCC 49507</strain>
    </source>
</reference>
<feature type="transmembrane region" description="Helical" evidence="3">
    <location>
        <begin position="42"/>
        <end position="61"/>
    </location>
</feature>
<evidence type="ECO:0000256" key="2">
    <source>
        <dbReference type="SAM" id="MobiDB-lite"/>
    </source>
</evidence>
<feature type="transmembrane region" description="Helical" evidence="3">
    <location>
        <begin position="99"/>
        <end position="117"/>
    </location>
</feature>
<feature type="transmembrane region" description="Helical" evidence="3">
    <location>
        <begin position="67"/>
        <end position="87"/>
    </location>
</feature>
<protein>
    <submittedName>
        <fullName evidence="5">SidA protein, subsrate of the Dot/Icm transport system</fullName>
    </submittedName>
</protein>
<dbReference type="STRING" id="45072.Lqua_2903"/>
<keyword evidence="6" id="KW-1185">Reference proteome</keyword>
<dbReference type="NCBIfam" id="NF033872">
    <property type="entry name" value="SidA_fam"/>
    <property type="match status" value="1"/>
</dbReference>
<evidence type="ECO:0000313" key="6">
    <source>
        <dbReference type="Proteomes" id="UP000054639"/>
    </source>
</evidence>